<evidence type="ECO:0000256" key="3">
    <source>
        <dbReference type="ARBA" id="ARBA00023082"/>
    </source>
</evidence>
<name>A0A7S4DAQ6_HETAK</name>
<dbReference type="InterPro" id="IPR007627">
    <property type="entry name" value="RNA_pol_sigma70_r2"/>
</dbReference>
<keyword evidence="4" id="KW-0238">DNA-binding</keyword>
<proteinExistence type="inferred from homology"/>
<dbReference type="PANTHER" id="PTHR30603">
    <property type="entry name" value="RNA POLYMERASE SIGMA FACTOR RPO"/>
    <property type="match status" value="1"/>
</dbReference>
<keyword evidence="2" id="KW-0805">Transcription regulation</keyword>
<evidence type="ECO:0000256" key="5">
    <source>
        <dbReference type="ARBA" id="ARBA00023163"/>
    </source>
</evidence>
<evidence type="ECO:0000313" key="8">
    <source>
        <dbReference type="EMBL" id="CAE0638526.1"/>
    </source>
</evidence>
<keyword evidence="5" id="KW-0804">Transcription</keyword>
<dbReference type="InterPro" id="IPR013324">
    <property type="entry name" value="RNA_pol_sigma_r3/r4-like"/>
</dbReference>
<dbReference type="InterPro" id="IPR050239">
    <property type="entry name" value="Sigma-70_RNA_pol_init_factors"/>
</dbReference>
<dbReference type="AlphaFoldDB" id="A0A7S4DAQ6"/>
<dbReference type="GO" id="GO:0003677">
    <property type="term" value="F:DNA binding"/>
    <property type="evidence" value="ECO:0007669"/>
    <property type="project" value="UniProtKB-KW"/>
</dbReference>
<evidence type="ECO:0000256" key="2">
    <source>
        <dbReference type="ARBA" id="ARBA00023015"/>
    </source>
</evidence>
<dbReference type="SUPFAM" id="SSF88946">
    <property type="entry name" value="Sigma2 domain of RNA polymerase sigma factors"/>
    <property type="match status" value="1"/>
</dbReference>
<reference evidence="8" key="1">
    <citation type="submission" date="2021-01" db="EMBL/GenBank/DDBJ databases">
        <authorList>
            <person name="Corre E."/>
            <person name="Pelletier E."/>
            <person name="Niang G."/>
            <person name="Scheremetjew M."/>
            <person name="Finn R."/>
            <person name="Kale V."/>
            <person name="Holt S."/>
            <person name="Cochrane G."/>
            <person name="Meng A."/>
            <person name="Brown T."/>
            <person name="Cohen L."/>
        </authorList>
    </citation>
    <scope>NUCLEOTIDE SEQUENCE</scope>
    <source>
        <strain evidence="8">CCMP3107</strain>
    </source>
</reference>
<dbReference type="GO" id="GO:0006352">
    <property type="term" value="P:DNA-templated transcription initiation"/>
    <property type="evidence" value="ECO:0007669"/>
    <property type="project" value="InterPro"/>
</dbReference>
<dbReference type="PRINTS" id="PR00046">
    <property type="entry name" value="SIGMA70FCT"/>
</dbReference>
<dbReference type="Pfam" id="PF04542">
    <property type="entry name" value="Sigma70_r2"/>
    <property type="match status" value="1"/>
</dbReference>
<evidence type="ECO:0000256" key="6">
    <source>
        <dbReference type="SAM" id="SignalP"/>
    </source>
</evidence>
<keyword evidence="6" id="KW-0732">Signal</keyword>
<protein>
    <recommendedName>
        <fullName evidence="7">RNA polymerase sigma-70 domain-containing protein</fullName>
    </recommendedName>
</protein>
<dbReference type="InterPro" id="IPR013325">
    <property type="entry name" value="RNA_pol_sigma_r2"/>
</dbReference>
<dbReference type="EMBL" id="HBIU01037758">
    <property type="protein sequence ID" value="CAE0638526.1"/>
    <property type="molecule type" value="Transcribed_RNA"/>
</dbReference>
<feature type="domain" description="RNA polymerase sigma-70" evidence="7">
    <location>
        <begin position="358"/>
        <end position="384"/>
    </location>
</feature>
<evidence type="ECO:0000256" key="1">
    <source>
        <dbReference type="ARBA" id="ARBA00007788"/>
    </source>
</evidence>
<comment type="similarity">
    <text evidence="1">Belongs to the sigma-70 factor family.</text>
</comment>
<dbReference type="InterPro" id="IPR036388">
    <property type="entry name" value="WH-like_DNA-bd_sf"/>
</dbReference>
<evidence type="ECO:0000259" key="7">
    <source>
        <dbReference type="PROSITE" id="PS00716"/>
    </source>
</evidence>
<dbReference type="GO" id="GO:0016987">
    <property type="term" value="F:sigma factor activity"/>
    <property type="evidence" value="ECO:0007669"/>
    <property type="project" value="UniProtKB-KW"/>
</dbReference>
<dbReference type="PROSITE" id="PS00716">
    <property type="entry name" value="SIGMA70_2"/>
    <property type="match status" value="1"/>
</dbReference>
<accession>A0A7S4DAQ6</accession>
<organism evidence="8">
    <name type="scientific">Heterosigma akashiwo</name>
    <name type="common">Chromophytic alga</name>
    <name type="synonym">Heterosigma carterae</name>
    <dbReference type="NCBI Taxonomy" id="2829"/>
    <lineage>
        <taxon>Eukaryota</taxon>
        <taxon>Sar</taxon>
        <taxon>Stramenopiles</taxon>
        <taxon>Ochrophyta</taxon>
        <taxon>Raphidophyceae</taxon>
        <taxon>Chattonellales</taxon>
        <taxon>Chattonellaceae</taxon>
        <taxon>Heterosigma</taxon>
    </lineage>
</organism>
<gene>
    <name evidence="8" type="ORF">HAKA00212_LOCUS17309</name>
</gene>
<feature type="chain" id="PRO_5031394770" description="RNA polymerase sigma-70 domain-containing protein" evidence="6">
    <location>
        <begin position="20"/>
        <end position="415"/>
    </location>
</feature>
<dbReference type="Gene3D" id="1.10.10.10">
    <property type="entry name" value="Winged helix-like DNA-binding domain superfamily/Winged helix DNA-binding domain"/>
    <property type="match status" value="2"/>
</dbReference>
<dbReference type="PANTHER" id="PTHR30603:SF47">
    <property type="entry name" value="RNA POLYMERASE SIGMA FACTOR SIGD, CHLOROPLASTIC"/>
    <property type="match status" value="1"/>
</dbReference>
<dbReference type="InterPro" id="IPR007630">
    <property type="entry name" value="RNA_pol_sigma70_r4"/>
</dbReference>
<dbReference type="InterPro" id="IPR000943">
    <property type="entry name" value="RNA_pol_sigma70"/>
</dbReference>
<dbReference type="InterPro" id="IPR014284">
    <property type="entry name" value="RNA_pol_sigma-70_dom"/>
</dbReference>
<dbReference type="SUPFAM" id="SSF88659">
    <property type="entry name" value="Sigma3 and sigma4 domains of RNA polymerase sigma factors"/>
    <property type="match status" value="2"/>
</dbReference>
<keyword evidence="3" id="KW-0731">Sigma factor</keyword>
<dbReference type="NCBIfam" id="TIGR02937">
    <property type="entry name" value="sigma70-ECF"/>
    <property type="match status" value="1"/>
</dbReference>
<evidence type="ECO:0000256" key="4">
    <source>
        <dbReference type="ARBA" id="ARBA00023125"/>
    </source>
</evidence>
<dbReference type="Pfam" id="PF04545">
    <property type="entry name" value="Sigma70_r4"/>
    <property type="match status" value="1"/>
</dbReference>
<feature type="signal peptide" evidence="6">
    <location>
        <begin position="1"/>
        <end position="19"/>
    </location>
</feature>
<sequence>MKAHSFLFLWTARLVATTAFFLAVPGKHSCPCPYLPLLASGGRPPSASSHIVSSMNGVSFETSKPKHLPPRRYPPNENTFTTFWGASYEDQRYIQSTTSEEFSSYTKFKILTPKDEALLARHIKKGMEIQNCLISLTEKLGRTPTERELVRRVGSNSIEDIKRQLSRATQCRSALINANLRHVLFISRSYQHLTGIRFQDLVQEGTCSLHRAVDLFDPSKGSFSRYASWWVRHGILRAISHQSRTVRLPDHIHNSLCQISRAEKQYYGRYSKQPGTAELAQLTGLAPEKLEAIRRLKSDTECQTLGEERWDDRPQPQEATEVADLKNGVGLLLATLPPREQDVLRQRFGLGGDGHRHSLREIGEELGVSHERVRQIEAKALWKLRRPSWSHQLADHVTEELFLEVDGLVQEPHIV</sequence>
<dbReference type="CDD" id="cd06171">
    <property type="entry name" value="Sigma70_r4"/>
    <property type="match status" value="1"/>
</dbReference>
<dbReference type="Gene3D" id="1.10.601.10">
    <property type="entry name" value="RNA Polymerase Primary Sigma Factor"/>
    <property type="match status" value="1"/>
</dbReference>